<sequence>MTNILITRIYMTESEHHLDAVLKVLHDDIKMAHVTVFRGIEGFEKGGKIQASKFLSLSLSLPLVVEFFDVPDRVKEAIEILKETIEKGHIVTLNGDLK</sequence>
<dbReference type="AlphaFoldDB" id="F8L5R0"/>
<evidence type="ECO:0000313" key="2">
    <source>
        <dbReference type="EMBL" id="CCB88052.1"/>
    </source>
</evidence>
<dbReference type="Proteomes" id="UP000000496">
    <property type="component" value="Chromosome gsn.131"/>
</dbReference>
<dbReference type="Pfam" id="PF02641">
    <property type="entry name" value="DUF190"/>
    <property type="match status" value="1"/>
</dbReference>
<dbReference type="PANTHER" id="PTHR35983:SF1">
    <property type="entry name" value="UPF0166 PROTEIN TM_0021"/>
    <property type="match status" value="1"/>
</dbReference>
<dbReference type="PANTHER" id="PTHR35983">
    <property type="entry name" value="UPF0166 PROTEIN TM_0021"/>
    <property type="match status" value="1"/>
</dbReference>
<dbReference type="eggNOG" id="COG1993">
    <property type="taxonomic scope" value="Bacteria"/>
</dbReference>
<proteinExistence type="inferred from homology"/>
<dbReference type="InterPro" id="IPR003793">
    <property type="entry name" value="UPF0166"/>
</dbReference>
<name>F8L5R0_SIMNZ</name>
<comment type="similarity">
    <text evidence="1">Belongs to the UPF0166 family.</text>
</comment>
<evidence type="ECO:0000313" key="3">
    <source>
        <dbReference type="Proteomes" id="UP000000496"/>
    </source>
</evidence>
<protein>
    <submittedName>
        <fullName evidence="2">Uncharacterized protein</fullName>
    </submittedName>
</protein>
<organism evidence="2 3">
    <name type="scientific">Simkania negevensis (strain ATCC VR-1471 / DSM 27360 / Z)</name>
    <dbReference type="NCBI Taxonomy" id="331113"/>
    <lineage>
        <taxon>Bacteria</taxon>
        <taxon>Pseudomonadati</taxon>
        <taxon>Chlamydiota</taxon>
        <taxon>Chlamydiia</taxon>
        <taxon>Parachlamydiales</taxon>
        <taxon>Simkaniaceae</taxon>
        <taxon>Simkania</taxon>
    </lineage>
</organism>
<keyword evidence="3" id="KW-1185">Reference proteome</keyword>
<dbReference type="InterPro" id="IPR011322">
    <property type="entry name" value="N-reg_PII-like_a/b"/>
</dbReference>
<evidence type="ECO:0000256" key="1">
    <source>
        <dbReference type="ARBA" id="ARBA00010554"/>
    </source>
</evidence>
<dbReference type="SUPFAM" id="SSF54913">
    <property type="entry name" value="GlnB-like"/>
    <property type="match status" value="1"/>
</dbReference>
<dbReference type="InterPro" id="IPR015867">
    <property type="entry name" value="N-reg_PII/ATP_PRibTrfase_C"/>
</dbReference>
<dbReference type="EMBL" id="FR872582">
    <property type="protein sequence ID" value="CCB88052.1"/>
    <property type="molecule type" value="Genomic_DNA"/>
</dbReference>
<dbReference type="KEGG" id="sng:SNE_A01750"/>
<dbReference type="OrthoDB" id="5295185at2"/>
<reference evidence="2 3" key="2">
    <citation type="journal article" date="2011" name="Mol. Biol. Evol.">
        <title>Unity in variety--the pan-genome of the Chlamydiae.</title>
        <authorList>
            <person name="Collingro A."/>
            <person name="Tischler P."/>
            <person name="Weinmaier T."/>
            <person name="Penz T."/>
            <person name="Heinz E."/>
            <person name="Brunham R.C."/>
            <person name="Read T.D."/>
            <person name="Bavoil P.M."/>
            <person name="Sachse K."/>
            <person name="Kahane S."/>
            <person name="Friedman M.G."/>
            <person name="Rattei T."/>
            <person name="Myers G.S."/>
            <person name="Horn M."/>
        </authorList>
    </citation>
    <scope>NUCLEOTIDE SEQUENCE [LARGE SCALE GENOMIC DNA]</scope>
    <source>
        <strain evidence="3">ATCC VR-1471 / Z</strain>
    </source>
</reference>
<dbReference type="Gene3D" id="3.30.70.120">
    <property type="match status" value="1"/>
</dbReference>
<dbReference type="STRING" id="331113.SNE_A01750"/>
<reference key="1">
    <citation type="journal article" date="2011" name="Mol. Biol. Evol.">
        <title>Unity in variety -- the pan-genome of the Chlamydiae.</title>
        <authorList>
            <person name="Collingro A."/>
            <person name="Tischler P."/>
            <person name="Weinmaier T."/>
            <person name="Penz T."/>
            <person name="Heinz E."/>
            <person name="Brunham R.C."/>
            <person name="Read T.D."/>
            <person name="Bavoil P.M."/>
            <person name="Sachse K."/>
            <person name="Kahane S."/>
            <person name="Friedman M.G."/>
            <person name="Rattei T."/>
            <person name="Myers G.S.A."/>
            <person name="Horn M."/>
        </authorList>
    </citation>
    <scope>NUCLEOTIDE SEQUENCE</scope>
    <source>
        <strain>Z</strain>
    </source>
</reference>
<accession>F8L5R0</accession>
<dbReference type="RefSeq" id="WP_013942519.1">
    <property type="nucleotide sequence ID" value="NC_015713.1"/>
</dbReference>
<gene>
    <name evidence="2" type="ordered locus">SNE_A01750</name>
</gene>
<dbReference type="HOGENOM" id="CLU_146749_1_0_0"/>